<keyword evidence="2" id="KW-0472">Membrane</keyword>
<dbReference type="AlphaFoldDB" id="A0A517XX61"/>
<evidence type="ECO:0000256" key="2">
    <source>
        <dbReference type="SAM" id="Phobius"/>
    </source>
</evidence>
<protein>
    <submittedName>
        <fullName evidence="3">Uncharacterized protein</fullName>
    </submittedName>
</protein>
<gene>
    <name evidence="3" type="ORF">ETAA1_40770</name>
</gene>
<name>A0A517XX61_9BACT</name>
<accession>A0A517XX61</accession>
<dbReference type="CDD" id="cd00029">
    <property type="entry name" value="C1"/>
    <property type="match status" value="1"/>
</dbReference>
<feature type="transmembrane region" description="Helical" evidence="2">
    <location>
        <begin position="71"/>
        <end position="94"/>
    </location>
</feature>
<evidence type="ECO:0000313" key="3">
    <source>
        <dbReference type="EMBL" id="QDU22102.1"/>
    </source>
</evidence>
<feature type="transmembrane region" description="Helical" evidence="2">
    <location>
        <begin position="46"/>
        <end position="65"/>
    </location>
</feature>
<keyword evidence="2" id="KW-1133">Transmembrane helix</keyword>
<dbReference type="RefSeq" id="WP_145241548.1">
    <property type="nucleotide sequence ID" value="NZ_CP036273.1"/>
</dbReference>
<sequence length="244" mass="26568">MSRPDSAALRGDVRRLNTRLYLLTVRQGARRFLDLFRFGDGAAERLAAAAVVGAVFFLVIIGVSMATGAPIGYGLGIGGAALLVAWGTSAVFVFGPADNVIAARADQTRATLLDTRLELREAIAEEEEAAEDEEDRRRRRAAKPVPCDYCGSPVSRWALKCRRCGEYLDAGLRDERERAGRRQSFYPGAAFLSWLFPGLGQMVKGQVGRGLVFLVAEVIGLFFCLVPGVVIHLINIFDAAVYNE</sequence>
<proteinExistence type="predicted"/>
<evidence type="ECO:0000256" key="1">
    <source>
        <dbReference type="SAM" id="Coils"/>
    </source>
</evidence>
<dbReference type="OrthoDB" id="964739at2"/>
<dbReference type="EMBL" id="CP036273">
    <property type="protein sequence ID" value="QDU22102.1"/>
    <property type="molecule type" value="Genomic_DNA"/>
</dbReference>
<dbReference type="Proteomes" id="UP000319576">
    <property type="component" value="Chromosome"/>
</dbReference>
<dbReference type="KEGG" id="uli:ETAA1_40770"/>
<evidence type="ECO:0000313" key="4">
    <source>
        <dbReference type="Proteomes" id="UP000319576"/>
    </source>
</evidence>
<feature type="transmembrane region" description="Helical" evidence="2">
    <location>
        <begin position="211"/>
        <end position="234"/>
    </location>
</feature>
<keyword evidence="4" id="KW-1185">Reference proteome</keyword>
<keyword evidence="1" id="KW-0175">Coiled coil</keyword>
<reference evidence="3 4" key="1">
    <citation type="submission" date="2019-02" db="EMBL/GenBank/DDBJ databases">
        <title>Deep-cultivation of Planctomycetes and their phenomic and genomic characterization uncovers novel biology.</title>
        <authorList>
            <person name="Wiegand S."/>
            <person name="Jogler M."/>
            <person name="Boedeker C."/>
            <person name="Pinto D."/>
            <person name="Vollmers J."/>
            <person name="Rivas-Marin E."/>
            <person name="Kohn T."/>
            <person name="Peeters S.H."/>
            <person name="Heuer A."/>
            <person name="Rast P."/>
            <person name="Oberbeckmann S."/>
            <person name="Bunk B."/>
            <person name="Jeske O."/>
            <person name="Meyerdierks A."/>
            <person name="Storesund J.E."/>
            <person name="Kallscheuer N."/>
            <person name="Luecker S."/>
            <person name="Lage O.M."/>
            <person name="Pohl T."/>
            <person name="Merkel B.J."/>
            <person name="Hornburger P."/>
            <person name="Mueller R.-W."/>
            <person name="Bruemmer F."/>
            <person name="Labrenz M."/>
            <person name="Spormann A.M."/>
            <person name="Op den Camp H."/>
            <person name="Overmann J."/>
            <person name="Amann R."/>
            <person name="Jetten M.S.M."/>
            <person name="Mascher T."/>
            <person name="Medema M.H."/>
            <person name="Devos D.P."/>
            <person name="Kaster A.-K."/>
            <person name="Ovreas L."/>
            <person name="Rohde M."/>
            <person name="Galperin M.Y."/>
            <person name="Jogler C."/>
        </authorList>
    </citation>
    <scope>NUCLEOTIDE SEQUENCE [LARGE SCALE GENOMIC DNA]</scope>
    <source>
        <strain evidence="3 4">ETA_A1</strain>
    </source>
</reference>
<feature type="coiled-coil region" evidence="1">
    <location>
        <begin position="116"/>
        <end position="143"/>
    </location>
</feature>
<keyword evidence="2" id="KW-0812">Transmembrane</keyword>
<organism evidence="3 4">
    <name type="scientific">Urbifossiella limnaea</name>
    <dbReference type="NCBI Taxonomy" id="2528023"/>
    <lineage>
        <taxon>Bacteria</taxon>
        <taxon>Pseudomonadati</taxon>
        <taxon>Planctomycetota</taxon>
        <taxon>Planctomycetia</taxon>
        <taxon>Gemmatales</taxon>
        <taxon>Gemmataceae</taxon>
        <taxon>Urbifossiella</taxon>
    </lineage>
</organism>